<feature type="compositionally biased region" description="Low complexity" evidence="1">
    <location>
        <begin position="211"/>
        <end position="223"/>
    </location>
</feature>
<feature type="compositionally biased region" description="Polar residues" evidence="1">
    <location>
        <begin position="148"/>
        <end position="160"/>
    </location>
</feature>
<dbReference type="OrthoDB" id="5348546at2759"/>
<reference evidence="2" key="1">
    <citation type="submission" date="2022-06" db="EMBL/GenBank/DDBJ databases">
        <title>Genome Sequence of Candolleomyces eurysporus.</title>
        <authorList>
            <person name="Buettner E."/>
        </authorList>
    </citation>
    <scope>NUCLEOTIDE SEQUENCE</scope>
    <source>
        <strain evidence="2">VTCC 930004</strain>
    </source>
</reference>
<feature type="compositionally biased region" description="Low complexity" evidence="1">
    <location>
        <begin position="417"/>
        <end position="428"/>
    </location>
</feature>
<dbReference type="AlphaFoldDB" id="A0A9W8J5X3"/>
<evidence type="ECO:0000256" key="1">
    <source>
        <dbReference type="SAM" id="MobiDB-lite"/>
    </source>
</evidence>
<feature type="compositionally biased region" description="Polar residues" evidence="1">
    <location>
        <begin position="107"/>
        <end position="124"/>
    </location>
</feature>
<feature type="compositionally biased region" description="Basic and acidic residues" evidence="1">
    <location>
        <begin position="356"/>
        <end position="368"/>
    </location>
</feature>
<accession>A0A9W8J5X3</accession>
<feature type="compositionally biased region" description="Acidic residues" evidence="1">
    <location>
        <begin position="429"/>
        <end position="439"/>
    </location>
</feature>
<sequence>MDVEDMDDAAISLPEIDSETTSNSSPGHGSFYFSDSEEEEGFDGGDNDGALSFGYGSLRSTGFRVSSERGQWKNDPMALKPTATSNLPARMRHSLPTLSHPPPEKPSLSQRPVSEPLPQTTSEKQFMAVETEHDQSDMAQLPADEASPANTQSHHPSSPLVQERPITPEPSFVPEYSSPLPPSSPLLSPMSRCVSAMSRSVSPLSLPPSSPVLGPSSSSTSKVCALLSSNEEASNDDSIDVSNSPSDDSSSPNDDPSDMPVEETVTHAITPSDVLSAALPQSGRDLQADVEQPSPSEKPSPSALDAGTTADAIPSNTAADRAPRLTSPTPSGPQQRSTSPNENESGRKGTRKLKPKAKEVGDPLKDQDENTVDSSSSQPAARKNGSSKSKALKAAKRKADSLEESLPDVPPKKRKQVNAVASSSSSNADPEDSGDDDLPQPEHEEAQSSKGRKKRAGKGSARMSKKEKDAQLFALESPQKGDSNEYVPEEGDSEIEGMIIECMATSRASSMPVSLLTRSVLQAHPNLKGERTEKEWRKVLCRVLVNGTATRGSGIFGKVDSSGKDDSDRPLEAQWFYVPELDEDQDRATLIKSMMPRPGKRSVTKQYKQYYWRPLEKISKWDPEDDL</sequence>
<feature type="compositionally biased region" description="Acidic residues" evidence="1">
    <location>
        <begin position="35"/>
        <end position="46"/>
    </location>
</feature>
<feature type="compositionally biased region" description="Low complexity" evidence="1">
    <location>
        <begin position="293"/>
        <end position="302"/>
    </location>
</feature>
<feature type="compositionally biased region" description="Low complexity" evidence="1">
    <location>
        <begin position="240"/>
        <end position="254"/>
    </location>
</feature>
<keyword evidence="3" id="KW-1185">Reference proteome</keyword>
<feature type="compositionally biased region" description="Polar residues" evidence="1">
    <location>
        <begin position="326"/>
        <end position="343"/>
    </location>
</feature>
<evidence type="ECO:0000313" key="2">
    <source>
        <dbReference type="EMBL" id="KAJ2926638.1"/>
    </source>
</evidence>
<organism evidence="2 3">
    <name type="scientific">Candolleomyces eurysporus</name>
    <dbReference type="NCBI Taxonomy" id="2828524"/>
    <lineage>
        <taxon>Eukaryota</taxon>
        <taxon>Fungi</taxon>
        <taxon>Dikarya</taxon>
        <taxon>Basidiomycota</taxon>
        <taxon>Agaricomycotina</taxon>
        <taxon>Agaricomycetes</taxon>
        <taxon>Agaricomycetidae</taxon>
        <taxon>Agaricales</taxon>
        <taxon>Agaricineae</taxon>
        <taxon>Psathyrellaceae</taxon>
        <taxon>Candolleomyces</taxon>
    </lineage>
</organism>
<feature type="region of interest" description="Disordered" evidence="1">
    <location>
        <begin position="1"/>
        <end position="491"/>
    </location>
</feature>
<name>A0A9W8J5X3_9AGAR</name>
<gene>
    <name evidence="2" type="ORF">H1R20_g10451</name>
</gene>
<protein>
    <submittedName>
        <fullName evidence="2">Uncharacterized protein</fullName>
    </submittedName>
</protein>
<comment type="caution">
    <text evidence="2">The sequence shown here is derived from an EMBL/GenBank/DDBJ whole genome shotgun (WGS) entry which is preliminary data.</text>
</comment>
<dbReference type="Proteomes" id="UP001140091">
    <property type="component" value="Unassembled WGS sequence"/>
</dbReference>
<dbReference type="EMBL" id="JANBPK010001051">
    <property type="protein sequence ID" value="KAJ2926638.1"/>
    <property type="molecule type" value="Genomic_DNA"/>
</dbReference>
<proteinExistence type="predicted"/>
<evidence type="ECO:0000313" key="3">
    <source>
        <dbReference type="Proteomes" id="UP001140091"/>
    </source>
</evidence>
<feature type="non-terminal residue" evidence="2">
    <location>
        <position position="627"/>
    </location>
</feature>